<name>A0ABV9GMU2_9BACL</name>
<dbReference type="SUPFAM" id="SSF55729">
    <property type="entry name" value="Acyl-CoA N-acyltransferases (Nat)"/>
    <property type="match status" value="1"/>
</dbReference>
<protein>
    <submittedName>
        <fullName evidence="2">GNAT family N-acetyltransferase</fullName>
        <ecNumber evidence="2">2.3.1.-</ecNumber>
    </submittedName>
</protein>
<keyword evidence="2" id="KW-0012">Acyltransferase</keyword>
<sequence>MSTIINRPTQLQRYEPDFYAKLKAFVLPENQAQFTALPEDKLGHLTVGQHPVVILNHREPVGFFLLNETDRVKEYTDNPKAMLLTALSIDYSKQGKGVATAAMNQLKSFVNREFPECNEIVLAVNHKNIAAQHLYRKVGFNDTGRRKIGKKGEQFILRLLV</sequence>
<evidence type="ECO:0000313" key="3">
    <source>
        <dbReference type="Proteomes" id="UP001596022"/>
    </source>
</evidence>
<dbReference type="EC" id="2.3.1.-" evidence="2"/>
<evidence type="ECO:0000259" key="1">
    <source>
        <dbReference type="PROSITE" id="PS51186"/>
    </source>
</evidence>
<dbReference type="RefSeq" id="WP_376845453.1">
    <property type="nucleotide sequence ID" value="NZ_JBHSFW010000001.1"/>
</dbReference>
<dbReference type="InterPro" id="IPR000182">
    <property type="entry name" value="GNAT_dom"/>
</dbReference>
<proteinExistence type="predicted"/>
<keyword evidence="2" id="KW-0808">Transferase</keyword>
<evidence type="ECO:0000313" key="2">
    <source>
        <dbReference type="EMBL" id="MFC4618469.1"/>
    </source>
</evidence>
<dbReference type="Proteomes" id="UP001596022">
    <property type="component" value="Unassembled WGS sequence"/>
</dbReference>
<accession>A0ABV9GMU2</accession>
<dbReference type="PROSITE" id="PS51186">
    <property type="entry name" value="GNAT"/>
    <property type="match status" value="1"/>
</dbReference>
<feature type="domain" description="N-acetyltransferase" evidence="1">
    <location>
        <begin position="9"/>
        <end position="161"/>
    </location>
</feature>
<dbReference type="Pfam" id="PF00583">
    <property type="entry name" value="Acetyltransf_1"/>
    <property type="match status" value="1"/>
</dbReference>
<reference evidence="3" key="1">
    <citation type="journal article" date="2019" name="Int. J. Syst. Evol. Microbiol.">
        <title>The Global Catalogue of Microorganisms (GCM) 10K type strain sequencing project: providing services to taxonomists for standard genome sequencing and annotation.</title>
        <authorList>
            <consortium name="The Broad Institute Genomics Platform"/>
            <consortium name="The Broad Institute Genome Sequencing Center for Infectious Disease"/>
            <person name="Wu L."/>
            <person name="Ma J."/>
        </authorList>
    </citation>
    <scope>NUCLEOTIDE SEQUENCE [LARGE SCALE GENOMIC DNA]</scope>
    <source>
        <strain evidence="3">CGMCC 1.16306</strain>
    </source>
</reference>
<gene>
    <name evidence="2" type="ORF">ACFO4N_06945</name>
</gene>
<dbReference type="Gene3D" id="3.40.630.30">
    <property type="match status" value="1"/>
</dbReference>
<keyword evidence="3" id="KW-1185">Reference proteome</keyword>
<dbReference type="InterPro" id="IPR016181">
    <property type="entry name" value="Acyl_CoA_acyltransferase"/>
</dbReference>
<dbReference type="GO" id="GO:0016746">
    <property type="term" value="F:acyltransferase activity"/>
    <property type="evidence" value="ECO:0007669"/>
    <property type="project" value="UniProtKB-KW"/>
</dbReference>
<dbReference type="EMBL" id="JBHSFW010000001">
    <property type="protein sequence ID" value="MFC4618469.1"/>
    <property type="molecule type" value="Genomic_DNA"/>
</dbReference>
<comment type="caution">
    <text evidence="2">The sequence shown here is derived from an EMBL/GenBank/DDBJ whole genome shotgun (WGS) entry which is preliminary data.</text>
</comment>
<organism evidence="2 3">
    <name type="scientific">Camelliibacillus cellulosilyticus</name>
    <dbReference type="NCBI Taxonomy" id="2174486"/>
    <lineage>
        <taxon>Bacteria</taxon>
        <taxon>Bacillati</taxon>
        <taxon>Bacillota</taxon>
        <taxon>Bacilli</taxon>
        <taxon>Bacillales</taxon>
        <taxon>Sporolactobacillaceae</taxon>
        <taxon>Camelliibacillus</taxon>
    </lineage>
</organism>